<reference evidence="3" key="1">
    <citation type="submission" date="2017-09" db="EMBL/GenBank/DDBJ databases">
        <title>Depth-based differentiation of microbial function through sediment-hosted aquifers and enrichment of novel symbionts in the deep terrestrial subsurface.</title>
        <authorList>
            <person name="Probst A.J."/>
            <person name="Ladd B."/>
            <person name="Jarett J.K."/>
            <person name="Geller-Mcgrath D.E."/>
            <person name="Sieber C.M.K."/>
            <person name="Emerson J.B."/>
            <person name="Anantharaman K."/>
            <person name="Thomas B.C."/>
            <person name="Malmstrom R."/>
            <person name="Stieglmeier M."/>
            <person name="Klingl A."/>
            <person name="Woyke T."/>
            <person name="Ryan C.M."/>
            <person name="Banfield J.F."/>
        </authorList>
    </citation>
    <scope>NUCLEOTIDE SEQUENCE [LARGE SCALE GENOMIC DNA]</scope>
</reference>
<dbReference type="Proteomes" id="UP000228886">
    <property type="component" value="Unassembled WGS sequence"/>
</dbReference>
<dbReference type="AlphaFoldDB" id="A0A2M7E7U7"/>
<accession>A0A2M7E7U7</accession>
<dbReference type="Gene3D" id="3.40.50.720">
    <property type="entry name" value="NAD(P)-binding Rossmann-like Domain"/>
    <property type="match status" value="1"/>
</dbReference>
<comment type="caution">
    <text evidence="2">The sequence shown here is derived from an EMBL/GenBank/DDBJ whole genome shotgun (WGS) entry which is preliminary data.</text>
</comment>
<evidence type="ECO:0000259" key="1">
    <source>
        <dbReference type="Pfam" id="PF01408"/>
    </source>
</evidence>
<dbReference type="InterPro" id="IPR051317">
    <property type="entry name" value="Gfo/Idh/MocA_oxidoreduct"/>
</dbReference>
<sequence length="360" mass="40208">MEVSMKKIRLGFVRCDTHSYYFGAMAENCDPLLLQKNNYVVHHYFSDIYSAEKLNMPRISGFEITRAYDYDSENAKRFSETFLHKPVVCESLDEMTQGIDAVFVADCDGGGGDHLKLATPFLKKGISIFVDKPFASTFKDAQEIVRLAKKHHALLFNSSILSQVPAADKFKRRFDEIITQPSWPIPAAKPPARIGLGIIKGVGGAFSQELEGKKITGGLENRLAYIIHGIALALNLFGKGVEWVEAMGNLPLEYLHLHLKSGIEVIILNTSTDIFPESCYFYASAYSKYGAIYSQPIGDPEFIAGAAKILRMFKKMIQTGKPPTPYENILENIAIVDAAQLAQKKGARVYLKEILKRNER</sequence>
<protein>
    <recommendedName>
        <fullName evidence="1">Gfo/Idh/MocA-like oxidoreductase N-terminal domain-containing protein</fullName>
    </recommendedName>
</protein>
<dbReference type="SUPFAM" id="SSF51735">
    <property type="entry name" value="NAD(P)-binding Rossmann-fold domains"/>
    <property type="match status" value="1"/>
</dbReference>
<gene>
    <name evidence="2" type="ORF">COS11_05615</name>
</gene>
<feature type="domain" description="Gfo/Idh/MocA-like oxidoreductase N-terminal" evidence="1">
    <location>
        <begin position="60"/>
        <end position="156"/>
    </location>
</feature>
<dbReference type="PANTHER" id="PTHR43708">
    <property type="entry name" value="CONSERVED EXPRESSED OXIDOREDUCTASE (EUROFUNG)"/>
    <property type="match status" value="1"/>
</dbReference>
<dbReference type="EMBL" id="PETL01000268">
    <property type="protein sequence ID" value="PIV63783.1"/>
    <property type="molecule type" value="Genomic_DNA"/>
</dbReference>
<dbReference type="Pfam" id="PF01408">
    <property type="entry name" value="GFO_IDH_MocA"/>
    <property type="match status" value="1"/>
</dbReference>
<dbReference type="PANTHER" id="PTHR43708:SF4">
    <property type="entry name" value="OXIDOREDUCTASE YCEM-RELATED"/>
    <property type="match status" value="1"/>
</dbReference>
<dbReference type="InterPro" id="IPR036291">
    <property type="entry name" value="NAD(P)-bd_dom_sf"/>
</dbReference>
<dbReference type="InterPro" id="IPR000683">
    <property type="entry name" value="Gfo/Idh/MocA-like_OxRdtase_N"/>
</dbReference>
<evidence type="ECO:0000313" key="2">
    <source>
        <dbReference type="EMBL" id="PIV63783.1"/>
    </source>
</evidence>
<dbReference type="GO" id="GO:0000166">
    <property type="term" value="F:nucleotide binding"/>
    <property type="evidence" value="ECO:0007669"/>
    <property type="project" value="InterPro"/>
</dbReference>
<proteinExistence type="predicted"/>
<evidence type="ECO:0000313" key="3">
    <source>
        <dbReference type="Proteomes" id="UP000228886"/>
    </source>
</evidence>
<organism evidence="2 3">
    <name type="scientific">bacterium (Candidatus Ratteibacteria) CG01_land_8_20_14_3_00_40_19</name>
    <dbReference type="NCBI Taxonomy" id="2014290"/>
    <lineage>
        <taxon>Bacteria</taxon>
        <taxon>Candidatus Ratteibacteria</taxon>
    </lineage>
</organism>
<name>A0A2M7E7U7_9BACT</name>